<dbReference type="Gene3D" id="3.40.50.12190">
    <property type="match status" value="1"/>
</dbReference>
<name>A0A1B6KX98_9HEMI</name>
<keyword evidence="4 5" id="KW-0472">Membrane</keyword>
<dbReference type="EMBL" id="GEBQ01023910">
    <property type="protein sequence ID" value="JAT16067.1"/>
    <property type="molecule type" value="Transcribed_RNA"/>
</dbReference>
<evidence type="ECO:0000256" key="2">
    <source>
        <dbReference type="ARBA" id="ARBA00022692"/>
    </source>
</evidence>
<dbReference type="GO" id="GO:0016020">
    <property type="term" value="C:membrane"/>
    <property type="evidence" value="ECO:0007669"/>
    <property type="project" value="UniProtKB-SubCell"/>
</dbReference>
<comment type="subcellular location">
    <subcellularLocation>
        <location evidence="1">Membrane</location>
    </subcellularLocation>
</comment>
<gene>
    <name evidence="6" type="ORF">g.6684</name>
</gene>
<evidence type="ECO:0000256" key="1">
    <source>
        <dbReference type="ARBA" id="ARBA00004370"/>
    </source>
</evidence>
<evidence type="ECO:0000313" key="6">
    <source>
        <dbReference type="EMBL" id="JAT16067.1"/>
    </source>
</evidence>
<protein>
    <submittedName>
        <fullName evidence="6">Uncharacterized protein</fullName>
    </submittedName>
</protein>
<sequence>MTNASSFNEFTAQRTLMMESYHEISELMTIPGGRLALFWLMALMMTGWLVSVGLVLLSCHINPSGSRRSSRIAFFAAFHEKVRKEFRCQREDTFTTLITGTNRVLRRNTEEPTVFLLLVPRGAMGTATRLVTLLVHCTLIAYQYSSSHHHVSHLFTDGDEYSSDSDEWPFYKNIRRQLKYYGVAAVFGFELLHPQVVRTLQALVPLILPPFPESVLILVVDLRNRFTEHQKQSLPPNSLGRIFLQEHLGPYFDQRELRDTINQIGARCVLVNPELDELLNYRLNSYEYS</sequence>
<evidence type="ECO:0000256" key="3">
    <source>
        <dbReference type="ARBA" id="ARBA00022989"/>
    </source>
</evidence>
<keyword evidence="3 5" id="KW-1133">Transmembrane helix</keyword>
<feature type="transmembrane region" description="Helical" evidence="5">
    <location>
        <begin position="36"/>
        <end position="61"/>
    </location>
</feature>
<evidence type="ECO:0000256" key="5">
    <source>
        <dbReference type="SAM" id="Phobius"/>
    </source>
</evidence>
<organism evidence="6">
    <name type="scientific">Graphocephala atropunctata</name>
    <dbReference type="NCBI Taxonomy" id="36148"/>
    <lineage>
        <taxon>Eukaryota</taxon>
        <taxon>Metazoa</taxon>
        <taxon>Ecdysozoa</taxon>
        <taxon>Arthropoda</taxon>
        <taxon>Hexapoda</taxon>
        <taxon>Insecta</taxon>
        <taxon>Pterygota</taxon>
        <taxon>Neoptera</taxon>
        <taxon>Paraneoptera</taxon>
        <taxon>Hemiptera</taxon>
        <taxon>Auchenorrhyncha</taxon>
        <taxon>Membracoidea</taxon>
        <taxon>Cicadellidae</taxon>
        <taxon>Cicadellinae</taxon>
        <taxon>Cicadellini</taxon>
        <taxon>Graphocephala</taxon>
    </lineage>
</organism>
<accession>A0A1B6KX98</accession>
<proteinExistence type="predicted"/>
<keyword evidence="2 5" id="KW-0812">Transmembrane</keyword>
<dbReference type="InterPro" id="IPR038599">
    <property type="entry name" value="LAP1C-like_C_sf"/>
</dbReference>
<evidence type="ECO:0000256" key="4">
    <source>
        <dbReference type="ARBA" id="ARBA00023136"/>
    </source>
</evidence>
<dbReference type="AlphaFoldDB" id="A0A1B6KX98"/>
<reference evidence="6" key="1">
    <citation type="submission" date="2015-11" db="EMBL/GenBank/DDBJ databases">
        <title>De novo transcriptome assembly of four potential Pierce s Disease insect vectors from Arizona vineyards.</title>
        <authorList>
            <person name="Tassone E.E."/>
        </authorList>
    </citation>
    <scope>NUCLEOTIDE SEQUENCE</scope>
</reference>